<evidence type="ECO:0000256" key="3">
    <source>
        <dbReference type="ARBA" id="ARBA00023163"/>
    </source>
</evidence>
<dbReference type="SMART" id="SM00421">
    <property type="entry name" value="HTH_LUXR"/>
    <property type="match status" value="1"/>
</dbReference>
<feature type="domain" description="HTH luxR-type" evidence="4">
    <location>
        <begin position="709"/>
        <end position="774"/>
    </location>
</feature>
<keyword evidence="1" id="KW-0805">Transcription regulation</keyword>
<sequence>MSGSEQDGVAVVVGVDGAGRTHRLAAIVGTAPTVRIMPIQRPDEVIALLPAGSAGVLVTVDDAHRIEPSVLRLLTVAARSGVPMILTRRPTIDSPELADLEAAVAARGVVAELSPLSDAQVAQVLSRDTPGRAADLDRVEEIRQASAGVPVWVVALAGAAGPAQVRARVARQLGRLAVPMRRLATVLSLDLDLADDTLAAASDTHLAELAPALRALTESGLIAPGTEGLIPAVAAAVRELAGPAELRRARESVARAVPAGEPLRAAEQWHAARPRSAAAAQAYLAAGEQLRFVDPEAAAVWFDRAVDAGADPGEVAAGRAETAILLGRPVDLDGPVTPVGAARLSVAGGVAAAHQGRAARAAAALLASPTPGPVLAVPALVATGSLERARTVPIDDSAVALSGRRLASAALTMAADPAAAVSVSLEAAELWEQAGAVGGLLPDTPHAVAAVLAVTAGDTATAEHQLTRAIDSGVGGPAAVVRHRLLLAWVRLRAGSYGTARSELARLRDMPLPGREAMLLTALEAGLARRSGDVALLDDAWQRAQPMLARRAVDLLTAEIVEELLVAATRLRELHSVRPVLADLEQMIAGLGRPAVWSVTVGWIRLQVAVAADDPVAAAAAVDALPLVDGPAELAGRQRAQCVAAGVWADALSGAVDAVAVLSAADELAAVRLPWEASRLCGQAAIRVRDSAAARQLLERARDLAEPVGGDAPGGLTEREVQVGRLLLAGHAHKEISAQLFISPKTIEKHVANMRRKLGVTTRAEFSVALRGLLDGRLSDGRLSGAYLSDG</sequence>
<keyword evidence="2" id="KW-0238">DNA-binding</keyword>
<dbReference type="InterPro" id="IPR000792">
    <property type="entry name" value="Tscrpt_reg_LuxR_C"/>
</dbReference>
<dbReference type="PANTHER" id="PTHR44688:SF16">
    <property type="entry name" value="DNA-BINDING TRANSCRIPTIONAL ACTIVATOR DEVR_DOSR"/>
    <property type="match status" value="1"/>
</dbReference>
<reference evidence="5" key="1">
    <citation type="submission" date="2021-07" db="EMBL/GenBank/DDBJ databases">
        <title>Candidatus Kaistella beijingensis sp. nov. isolated from a municipal wastewater treatment plant is involved in sludge foaming.</title>
        <authorList>
            <person name="Song Y."/>
            <person name="Liu S.-J."/>
        </authorList>
    </citation>
    <scope>NUCLEOTIDE SEQUENCE</scope>
    <source>
        <strain evidence="5">DSM 43998</strain>
    </source>
</reference>
<name>A0ABX8S4T7_9ACTN</name>
<dbReference type="RefSeq" id="WP_066467601.1">
    <property type="nucleotide sequence ID" value="NZ_CBCRUZ010000002.1"/>
</dbReference>
<dbReference type="PANTHER" id="PTHR44688">
    <property type="entry name" value="DNA-BINDING TRANSCRIPTIONAL ACTIVATOR DEVR_DOSR"/>
    <property type="match status" value="1"/>
</dbReference>
<dbReference type="CDD" id="cd06170">
    <property type="entry name" value="LuxR_C_like"/>
    <property type="match status" value="1"/>
</dbReference>
<evidence type="ECO:0000313" key="6">
    <source>
        <dbReference type="Proteomes" id="UP000887023"/>
    </source>
</evidence>
<protein>
    <submittedName>
        <fullName evidence="5">Helix-turn-helix transcriptional regulator</fullName>
    </submittedName>
</protein>
<evidence type="ECO:0000256" key="1">
    <source>
        <dbReference type="ARBA" id="ARBA00023015"/>
    </source>
</evidence>
<dbReference type="Pfam" id="PF00196">
    <property type="entry name" value="GerE"/>
    <property type="match status" value="1"/>
</dbReference>
<dbReference type="SUPFAM" id="SSF46894">
    <property type="entry name" value="C-terminal effector domain of the bipartite response regulators"/>
    <property type="match status" value="1"/>
</dbReference>
<accession>A0ABX8S4T7</accession>
<dbReference type="PROSITE" id="PS50043">
    <property type="entry name" value="HTH_LUXR_2"/>
    <property type="match status" value="1"/>
</dbReference>
<dbReference type="EMBL" id="CP079105">
    <property type="protein sequence ID" value="QXQ12850.1"/>
    <property type="molecule type" value="Genomic_DNA"/>
</dbReference>
<evidence type="ECO:0000256" key="2">
    <source>
        <dbReference type="ARBA" id="ARBA00023125"/>
    </source>
</evidence>
<evidence type="ECO:0000259" key="4">
    <source>
        <dbReference type="PROSITE" id="PS50043"/>
    </source>
</evidence>
<dbReference type="InterPro" id="IPR016032">
    <property type="entry name" value="Sig_transdc_resp-reg_C-effctor"/>
</dbReference>
<dbReference type="Gene3D" id="1.10.10.10">
    <property type="entry name" value="Winged helix-like DNA-binding domain superfamily/Winged helix DNA-binding domain"/>
    <property type="match status" value="1"/>
</dbReference>
<proteinExistence type="predicted"/>
<gene>
    <name evidence="5" type="ORF">KV203_13055</name>
</gene>
<keyword evidence="6" id="KW-1185">Reference proteome</keyword>
<organism evidence="5 6">
    <name type="scientific">Skermania pinensis</name>
    <dbReference type="NCBI Taxonomy" id="39122"/>
    <lineage>
        <taxon>Bacteria</taxon>
        <taxon>Bacillati</taxon>
        <taxon>Actinomycetota</taxon>
        <taxon>Actinomycetes</taxon>
        <taxon>Mycobacteriales</taxon>
        <taxon>Gordoniaceae</taxon>
        <taxon>Skermania</taxon>
    </lineage>
</organism>
<dbReference type="Proteomes" id="UP000887023">
    <property type="component" value="Chromosome"/>
</dbReference>
<dbReference type="InterPro" id="IPR036388">
    <property type="entry name" value="WH-like_DNA-bd_sf"/>
</dbReference>
<evidence type="ECO:0000313" key="5">
    <source>
        <dbReference type="EMBL" id="QXQ12850.1"/>
    </source>
</evidence>
<keyword evidence="3" id="KW-0804">Transcription</keyword>
<dbReference type="PRINTS" id="PR00038">
    <property type="entry name" value="HTHLUXR"/>
</dbReference>